<dbReference type="Gene3D" id="3.40.50.10900">
    <property type="entry name" value="PAC-like subunit"/>
    <property type="match status" value="1"/>
</dbReference>
<dbReference type="InterPro" id="IPR038389">
    <property type="entry name" value="PSMG2_sf"/>
</dbReference>
<evidence type="ECO:0000313" key="2">
    <source>
        <dbReference type="Proteomes" id="UP000001400"/>
    </source>
</evidence>
<dbReference type="KEGG" id="abi:Aboo_1150"/>
<dbReference type="EMBL" id="CP001941">
    <property type="protein sequence ID" value="ADD08959.1"/>
    <property type="molecule type" value="Genomic_DNA"/>
</dbReference>
<gene>
    <name evidence="1" type="ordered locus">Aboo_1150</name>
</gene>
<keyword evidence="2" id="KW-1185">Reference proteome</keyword>
<accession>B5IFN0</accession>
<protein>
    <recommendedName>
        <fullName evidence="3">Proteasome assembly chaperone family protein</fullName>
    </recommendedName>
</protein>
<dbReference type="PANTHER" id="PTHR35610:SF7">
    <property type="entry name" value="3-ISOPROPYLMALATE DEHYDRATASE"/>
    <property type="match status" value="1"/>
</dbReference>
<dbReference type="InterPro" id="IPR019151">
    <property type="entry name" value="Proteasome_assmbl_chaperone_2"/>
</dbReference>
<dbReference type="Proteomes" id="UP000001400">
    <property type="component" value="Chromosome"/>
</dbReference>
<name>B5IFN0_ACIB4</name>
<dbReference type="GeneID" id="8828110"/>
<dbReference type="SUPFAM" id="SSF159659">
    <property type="entry name" value="Cgl1923-like"/>
    <property type="match status" value="1"/>
</dbReference>
<sequence>MEPIIVKYIEKPELNDPVLIEGLPGVGNVGKISAEYLKDKLNAKLFVEIYSKYLPPQVLMRGDGTLYLVKNELYYYKNPNGRDLIILVGDYQGMNSEGQYELSYKVLEIVKEFGTKLIFTLGGYGTGNLVEDPRVFGAATDKDMVEELKDYGVYFSPTDPSGGIVGAAGLLLGLGSVVFDMRGACLMGETSGYFSDPKSALNVLKIVDKYFNLNIDLADIELRSKEITEITSQIKEEQKQEEKHEDLGYIG</sequence>
<evidence type="ECO:0000313" key="1">
    <source>
        <dbReference type="EMBL" id="ADD08959.1"/>
    </source>
</evidence>
<dbReference type="HOGENOM" id="CLU_075000_1_0_2"/>
<dbReference type="OrthoDB" id="31247at2157"/>
<dbReference type="AlphaFoldDB" id="B5IFN0"/>
<dbReference type="PANTHER" id="PTHR35610">
    <property type="entry name" value="3-ISOPROPYLMALATE DEHYDRATASE-RELATED"/>
    <property type="match status" value="1"/>
</dbReference>
<organism evidence="1 2">
    <name type="scientific">Aciduliprofundum boonei (strain DSM 19572 / T469)</name>
    <dbReference type="NCBI Taxonomy" id="439481"/>
    <lineage>
        <taxon>Archaea</taxon>
        <taxon>Methanobacteriati</taxon>
        <taxon>Thermoplasmatota</taxon>
        <taxon>DHVE2 group</taxon>
        <taxon>Candidatus Aciduliprofundum</taxon>
    </lineage>
</organism>
<dbReference type="STRING" id="439481.Aboo_1150"/>
<evidence type="ECO:0008006" key="3">
    <source>
        <dbReference type="Google" id="ProtNLM"/>
    </source>
</evidence>
<dbReference type="eggNOG" id="arCOG00348">
    <property type="taxonomic scope" value="Archaea"/>
</dbReference>
<dbReference type="InterPro" id="IPR004426">
    <property type="entry name" value="MJ1210-like"/>
</dbReference>
<dbReference type="RefSeq" id="WP_008085746.1">
    <property type="nucleotide sequence ID" value="NC_013926.1"/>
</dbReference>
<dbReference type="Pfam" id="PF09754">
    <property type="entry name" value="PAC2"/>
    <property type="match status" value="1"/>
</dbReference>
<dbReference type="NCBIfam" id="TIGR00162">
    <property type="entry name" value="proteasome assembly chaperone family protein"/>
    <property type="match status" value="1"/>
</dbReference>
<reference evidence="1" key="1">
    <citation type="submission" date="2010-02" db="EMBL/GenBank/DDBJ databases">
        <title>Complete sequence of Aciduliprofundum boonei T469.</title>
        <authorList>
            <consortium name="US DOE Joint Genome Institute"/>
            <person name="Lucas S."/>
            <person name="Copeland A."/>
            <person name="Lapidus A."/>
            <person name="Cheng J.-F."/>
            <person name="Bruce D."/>
            <person name="Goodwin L."/>
            <person name="Pitluck S."/>
            <person name="Saunders E."/>
            <person name="Detter J.C."/>
            <person name="Han C."/>
            <person name="Tapia R."/>
            <person name="Land M."/>
            <person name="Hauser L."/>
            <person name="Kyrpides N."/>
            <person name="Mikhailova N."/>
            <person name="Flores G."/>
            <person name="Reysenbach A.-L."/>
            <person name="Woyke T."/>
        </authorList>
    </citation>
    <scope>NUCLEOTIDE SEQUENCE</scope>
    <source>
        <strain evidence="1">T469</strain>
    </source>
</reference>
<proteinExistence type="predicted"/>